<reference evidence="4 5" key="1">
    <citation type="submission" date="2019-11" db="EMBL/GenBank/DDBJ databases">
        <authorList>
            <person name="Holert J."/>
        </authorList>
    </citation>
    <scope>NUCLEOTIDE SEQUENCE [LARGE SCALE GENOMIC DNA]</scope>
    <source>
        <strain evidence="2">BC3_2A</strain>
        <strain evidence="1">SB11_1A</strain>
    </source>
</reference>
<dbReference type="EMBL" id="CACSIM010000005">
    <property type="protein sequence ID" value="CAA0116229.1"/>
    <property type="molecule type" value="Genomic_DNA"/>
</dbReference>
<protein>
    <recommendedName>
        <fullName evidence="6">Glutaredoxin</fullName>
    </recommendedName>
</protein>
<dbReference type="AlphaFoldDB" id="A0A5S9QFU9"/>
<proteinExistence type="predicted"/>
<keyword evidence="4" id="KW-1185">Reference proteome</keyword>
<dbReference type="Pfam" id="PF05768">
    <property type="entry name" value="Glrx-like"/>
    <property type="match status" value="1"/>
</dbReference>
<gene>
    <name evidence="1" type="ORF">IHBHHGIJ_01497</name>
    <name evidence="2" type="ORF">KFEGEMFD_03237</name>
    <name evidence="3" type="ORF">KFEGEMFD_03796</name>
</gene>
<dbReference type="RefSeq" id="WP_159268159.1">
    <property type="nucleotide sequence ID" value="NZ_CACSIK010000001.1"/>
</dbReference>
<dbReference type="InterPro" id="IPR008554">
    <property type="entry name" value="Glutaredoxin-like"/>
</dbReference>
<evidence type="ECO:0000313" key="3">
    <source>
        <dbReference type="EMBL" id="CAA0120392.1"/>
    </source>
</evidence>
<dbReference type="EMBL" id="CACSIM010000007">
    <property type="protein sequence ID" value="CAA0120392.1"/>
    <property type="molecule type" value="Genomic_DNA"/>
</dbReference>
<evidence type="ECO:0000313" key="5">
    <source>
        <dbReference type="Proteomes" id="UP000439591"/>
    </source>
</evidence>
<dbReference type="InterPro" id="IPR036249">
    <property type="entry name" value="Thioredoxin-like_sf"/>
</dbReference>
<dbReference type="Proteomes" id="UP000439591">
    <property type="component" value="Unassembled WGS sequence"/>
</dbReference>
<organism evidence="2 5">
    <name type="scientific">Zhongshania aliphaticivorans</name>
    <dbReference type="NCBI Taxonomy" id="1470434"/>
    <lineage>
        <taxon>Bacteria</taxon>
        <taxon>Pseudomonadati</taxon>
        <taxon>Pseudomonadota</taxon>
        <taxon>Gammaproteobacteria</taxon>
        <taxon>Cellvibrionales</taxon>
        <taxon>Spongiibacteraceae</taxon>
        <taxon>Zhongshania</taxon>
    </lineage>
</organism>
<dbReference type="SUPFAM" id="SSF52833">
    <property type="entry name" value="Thioredoxin-like"/>
    <property type="match status" value="1"/>
</dbReference>
<evidence type="ECO:0000313" key="4">
    <source>
        <dbReference type="Proteomes" id="UP000435877"/>
    </source>
</evidence>
<accession>A0A5S9QFU9</accession>
<name>A0A5S9QFU9_9GAMM</name>
<dbReference type="Proteomes" id="UP000435877">
    <property type="component" value="Unassembled WGS sequence"/>
</dbReference>
<sequence length="80" mass="9166">MKEFRLYGTSACHLCELAEAILAQLLVEQTHWQIELIDIADDDATLEKYADTIPLLKRFDGNVLCWPFDTSSVMQFAEET</sequence>
<dbReference type="EMBL" id="CACSIK010000001">
    <property type="protein sequence ID" value="CAA0088259.1"/>
    <property type="molecule type" value="Genomic_DNA"/>
</dbReference>
<dbReference type="OrthoDB" id="8537427at2"/>
<evidence type="ECO:0008006" key="6">
    <source>
        <dbReference type="Google" id="ProtNLM"/>
    </source>
</evidence>
<dbReference type="Gene3D" id="3.40.30.10">
    <property type="entry name" value="Glutaredoxin"/>
    <property type="match status" value="1"/>
</dbReference>
<evidence type="ECO:0000313" key="2">
    <source>
        <dbReference type="EMBL" id="CAA0116229.1"/>
    </source>
</evidence>
<evidence type="ECO:0000313" key="1">
    <source>
        <dbReference type="EMBL" id="CAA0088259.1"/>
    </source>
</evidence>